<protein>
    <recommendedName>
        <fullName evidence="5">DUF3558 domain-containing protein</fullName>
    </recommendedName>
</protein>
<reference evidence="4" key="1">
    <citation type="journal article" date="2019" name="Int. J. Syst. Evol. Microbiol.">
        <title>The Global Catalogue of Microorganisms (GCM) 10K type strain sequencing project: providing services to taxonomists for standard genome sequencing and annotation.</title>
        <authorList>
            <consortium name="The Broad Institute Genomics Platform"/>
            <consortium name="The Broad Institute Genome Sequencing Center for Infectious Disease"/>
            <person name="Wu L."/>
            <person name="Ma J."/>
        </authorList>
    </citation>
    <scope>NUCLEOTIDE SEQUENCE [LARGE SCALE GENOMIC DNA]</scope>
    <source>
        <strain evidence="4">JCM 18303</strain>
    </source>
</reference>
<dbReference type="EMBL" id="BAABJP010000010">
    <property type="protein sequence ID" value="GAA5155373.1"/>
    <property type="molecule type" value="Genomic_DNA"/>
</dbReference>
<organism evidence="3 4">
    <name type="scientific">Pseudonocardia eucalypti</name>
    <dbReference type="NCBI Taxonomy" id="648755"/>
    <lineage>
        <taxon>Bacteria</taxon>
        <taxon>Bacillati</taxon>
        <taxon>Actinomycetota</taxon>
        <taxon>Actinomycetes</taxon>
        <taxon>Pseudonocardiales</taxon>
        <taxon>Pseudonocardiaceae</taxon>
        <taxon>Pseudonocardia</taxon>
    </lineage>
</organism>
<evidence type="ECO:0000313" key="3">
    <source>
        <dbReference type="EMBL" id="GAA5155373.1"/>
    </source>
</evidence>
<evidence type="ECO:0008006" key="5">
    <source>
        <dbReference type="Google" id="ProtNLM"/>
    </source>
</evidence>
<comment type="caution">
    <text evidence="3">The sequence shown here is derived from an EMBL/GenBank/DDBJ whole genome shotgun (WGS) entry which is preliminary data.</text>
</comment>
<name>A0ABP9Q0U9_9PSEU</name>
<evidence type="ECO:0000313" key="4">
    <source>
        <dbReference type="Proteomes" id="UP001428817"/>
    </source>
</evidence>
<sequence length="196" mass="20007">MIVPLLALLFALAGCAADRAPTAAPTSPAEASPAPADPALPPRPATLPLNDVEPCELLTPGQVTALGADGPGRRRPLGDDPNGGYGCVWSNPPDARFDDGWSAGKTLEHGVGYYLGRGARLTQVAGFAAATGPAAAGSPEGNCLLYLDVAPGQSLVVQYNTLSSDYPGMNHGKACQLATRAAEMMITSLQARAGNR</sequence>
<feature type="region of interest" description="Disordered" evidence="1">
    <location>
        <begin position="62"/>
        <end position="81"/>
    </location>
</feature>
<accession>A0ABP9Q0U9</accession>
<proteinExistence type="predicted"/>
<feature type="chain" id="PRO_5045549619" description="DUF3558 domain-containing protein" evidence="2">
    <location>
        <begin position="17"/>
        <end position="196"/>
    </location>
</feature>
<dbReference type="InterPro" id="IPR024520">
    <property type="entry name" value="DUF3558"/>
</dbReference>
<feature type="compositionally biased region" description="Low complexity" evidence="1">
    <location>
        <begin position="21"/>
        <end position="34"/>
    </location>
</feature>
<keyword evidence="4" id="KW-1185">Reference proteome</keyword>
<feature type="signal peptide" evidence="2">
    <location>
        <begin position="1"/>
        <end position="16"/>
    </location>
</feature>
<feature type="region of interest" description="Disordered" evidence="1">
    <location>
        <begin position="21"/>
        <end position="52"/>
    </location>
</feature>
<dbReference type="Pfam" id="PF12079">
    <property type="entry name" value="DUF3558"/>
    <property type="match status" value="1"/>
</dbReference>
<feature type="compositionally biased region" description="Pro residues" evidence="1">
    <location>
        <begin position="35"/>
        <end position="45"/>
    </location>
</feature>
<evidence type="ECO:0000256" key="2">
    <source>
        <dbReference type="SAM" id="SignalP"/>
    </source>
</evidence>
<dbReference type="RefSeq" id="WP_185063925.1">
    <property type="nucleotide sequence ID" value="NZ_BAABJP010000010.1"/>
</dbReference>
<gene>
    <name evidence="3" type="ORF">GCM10023321_28590</name>
</gene>
<keyword evidence="2" id="KW-0732">Signal</keyword>
<evidence type="ECO:0000256" key="1">
    <source>
        <dbReference type="SAM" id="MobiDB-lite"/>
    </source>
</evidence>
<dbReference type="Proteomes" id="UP001428817">
    <property type="component" value="Unassembled WGS sequence"/>
</dbReference>